<evidence type="ECO:0000256" key="5">
    <source>
        <dbReference type="ARBA" id="ARBA00023136"/>
    </source>
</evidence>
<sequence>MKEVKSIKFNFIMNLIRVLMTIVFPLITYPYATRVLNSAGVGRAAYVASIVSYFQLVASFGVNNYAITEGAKIRDDKAKLNKFASEMFFINLVFTVLAYIGFAGALFLPKFDGYEMLLLISSSTVLFTTLGMEWLYELLEEYEYITIRSVIFQVVALVMLFVLVRNEGDVAWYVALTAVSTVGSGVLNFIHSRHYIHLFETRVHWADIKVHMKPMVYMFGVSIASVIYLNSDITMLGWMKGDKDAGIYTTASKMNQVLCTLIKSLSTVIMPRMAYYLENDQKDNFDRLLKQAFRFMMMLIVPCMVGMLLISPEVIHLISGKNYSEFFPSVTTSRILAINLFFSPINGFIAYQIFMPKKKEKIIFWATLGGAISNLIINYLLIPVLSYDGAAIATVLAEAMVMLICIILGHKMIPFKGMMQGVWKYVIASVPMVIAYVLFQKVTFNSYLIYMLLMIIIGVVTYGIMLLILGDELVREEVRMIFGKLKHNEK</sequence>
<gene>
    <name evidence="7" type="ORF">LKD47_10725</name>
</gene>
<reference evidence="7" key="1">
    <citation type="submission" date="2021-10" db="EMBL/GenBank/DDBJ databases">
        <title>Anaerobic single-cell dispensing facilitates the cultivation of human gut bacteria.</title>
        <authorList>
            <person name="Afrizal A."/>
        </authorList>
    </citation>
    <scope>NUCLEOTIDE SEQUENCE</scope>
    <source>
        <strain evidence="7">CLA-AA-H204</strain>
    </source>
</reference>
<keyword evidence="4 6" id="KW-1133">Transmembrane helix</keyword>
<dbReference type="RefSeq" id="WP_147343657.1">
    <property type="nucleotide sequence ID" value="NZ_JAJEQW010000011.1"/>
</dbReference>
<evidence type="ECO:0000256" key="1">
    <source>
        <dbReference type="ARBA" id="ARBA00004651"/>
    </source>
</evidence>
<keyword evidence="3 6" id="KW-0812">Transmembrane</keyword>
<keyword evidence="2" id="KW-1003">Cell membrane</keyword>
<comment type="subcellular location">
    <subcellularLocation>
        <location evidence="1">Cell membrane</location>
        <topology evidence="1">Multi-pass membrane protein</topology>
    </subcellularLocation>
</comment>
<dbReference type="PANTHER" id="PTHR30250:SF11">
    <property type="entry name" value="O-ANTIGEN TRANSPORTER-RELATED"/>
    <property type="match status" value="1"/>
</dbReference>
<dbReference type="EMBL" id="JAJEQW010000011">
    <property type="protein sequence ID" value="MCC2242771.1"/>
    <property type="molecule type" value="Genomic_DNA"/>
</dbReference>
<feature type="transmembrane region" description="Helical" evidence="6">
    <location>
        <begin position="44"/>
        <end position="67"/>
    </location>
</feature>
<feature type="transmembrane region" description="Helical" evidence="6">
    <location>
        <begin position="210"/>
        <end position="229"/>
    </location>
</feature>
<dbReference type="GO" id="GO:0005886">
    <property type="term" value="C:plasma membrane"/>
    <property type="evidence" value="ECO:0007669"/>
    <property type="project" value="UniProtKB-SubCell"/>
</dbReference>
<dbReference type="CDD" id="cd13128">
    <property type="entry name" value="MATE_Wzx_like"/>
    <property type="match status" value="1"/>
</dbReference>
<evidence type="ECO:0000256" key="4">
    <source>
        <dbReference type="ARBA" id="ARBA00022989"/>
    </source>
</evidence>
<dbReference type="PANTHER" id="PTHR30250">
    <property type="entry name" value="PST FAMILY PREDICTED COLANIC ACID TRANSPORTER"/>
    <property type="match status" value="1"/>
</dbReference>
<feature type="transmembrane region" description="Helical" evidence="6">
    <location>
        <begin position="422"/>
        <end position="442"/>
    </location>
</feature>
<comment type="caution">
    <text evidence="7">The sequence shown here is derived from an EMBL/GenBank/DDBJ whole genome shotgun (WGS) entry which is preliminary data.</text>
</comment>
<evidence type="ECO:0000256" key="2">
    <source>
        <dbReference type="ARBA" id="ARBA00022475"/>
    </source>
</evidence>
<dbReference type="AlphaFoldDB" id="A0AAW4WJ20"/>
<feature type="transmembrane region" description="Helical" evidence="6">
    <location>
        <begin position="88"/>
        <end position="108"/>
    </location>
</feature>
<feature type="transmembrane region" description="Helical" evidence="6">
    <location>
        <begin position="362"/>
        <end position="384"/>
    </location>
</feature>
<feature type="transmembrane region" description="Helical" evidence="6">
    <location>
        <begin position="114"/>
        <end position="136"/>
    </location>
</feature>
<dbReference type="Proteomes" id="UP001198893">
    <property type="component" value="Unassembled WGS sequence"/>
</dbReference>
<feature type="transmembrane region" description="Helical" evidence="6">
    <location>
        <begin position="145"/>
        <end position="164"/>
    </location>
</feature>
<name>A0AAW4WJ20_9FIRM</name>
<protein>
    <submittedName>
        <fullName evidence="7">Flippase</fullName>
    </submittedName>
</protein>
<feature type="transmembrane region" description="Helical" evidence="6">
    <location>
        <begin position="295"/>
        <end position="315"/>
    </location>
</feature>
<feature type="transmembrane region" description="Helical" evidence="6">
    <location>
        <begin position="12"/>
        <end position="32"/>
    </location>
</feature>
<dbReference type="InterPro" id="IPR002797">
    <property type="entry name" value="Polysacc_synth"/>
</dbReference>
<feature type="transmembrane region" description="Helical" evidence="6">
    <location>
        <begin position="170"/>
        <end position="190"/>
    </location>
</feature>
<feature type="transmembrane region" description="Helical" evidence="6">
    <location>
        <begin position="448"/>
        <end position="470"/>
    </location>
</feature>
<evidence type="ECO:0000256" key="6">
    <source>
        <dbReference type="SAM" id="Phobius"/>
    </source>
</evidence>
<accession>A0AAW4WJ20</accession>
<evidence type="ECO:0000313" key="8">
    <source>
        <dbReference type="Proteomes" id="UP001198893"/>
    </source>
</evidence>
<dbReference type="Pfam" id="PF01943">
    <property type="entry name" value="Polysacc_synt"/>
    <property type="match status" value="1"/>
</dbReference>
<evidence type="ECO:0000256" key="3">
    <source>
        <dbReference type="ARBA" id="ARBA00022692"/>
    </source>
</evidence>
<proteinExistence type="predicted"/>
<feature type="transmembrane region" description="Helical" evidence="6">
    <location>
        <begin position="254"/>
        <end position="275"/>
    </location>
</feature>
<evidence type="ECO:0000313" key="7">
    <source>
        <dbReference type="EMBL" id="MCC2242771.1"/>
    </source>
</evidence>
<keyword evidence="5 6" id="KW-0472">Membrane</keyword>
<feature type="transmembrane region" description="Helical" evidence="6">
    <location>
        <begin position="335"/>
        <end position="355"/>
    </location>
</feature>
<feature type="transmembrane region" description="Helical" evidence="6">
    <location>
        <begin position="390"/>
        <end position="410"/>
    </location>
</feature>
<dbReference type="InterPro" id="IPR050833">
    <property type="entry name" value="Poly_Biosynth_Transport"/>
</dbReference>
<organism evidence="7 8">
    <name type="scientific">Roseburia amylophila</name>
    <dbReference type="NCBI Taxonomy" id="2981794"/>
    <lineage>
        <taxon>Bacteria</taxon>
        <taxon>Bacillati</taxon>
        <taxon>Bacillota</taxon>
        <taxon>Clostridia</taxon>
        <taxon>Lachnospirales</taxon>
        <taxon>Lachnospiraceae</taxon>
        <taxon>Roseburia</taxon>
    </lineage>
</organism>